<dbReference type="GO" id="GO:0006629">
    <property type="term" value="P:lipid metabolic process"/>
    <property type="evidence" value="ECO:0007669"/>
    <property type="project" value="InterPro"/>
</dbReference>
<dbReference type="PANTHER" id="PTHR43805:SF1">
    <property type="entry name" value="GP-PDE DOMAIN-CONTAINING PROTEIN"/>
    <property type="match status" value="1"/>
</dbReference>
<dbReference type="OrthoDB" id="1058301at2759"/>
<name>M2MQU9_BAUPA</name>
<evidence type="ECO:0000259" key="1">
    <source>
        <dbReference type="PROSITE" id="PS51704"/>
    </source>
</evidence>
<dbReference type="eggNOG" id="KOG2258">
    <property type="taxonomic scope" value="Eukaryota"/>
</dbReference>
<dbReference type="AlphaFoldDB" id="M2MQU9"/>
<dbReference type="RefSeq" id="XP_007673597.1">
    <property type="nucleotide sequence ID" value="XM_007675407.1"/>
</dbReference>
<dbReference type="Gene3D" id="3.20.20.190">
    <property type="entry name" value="Phosphatidylinositol (PI) phosphodiesterase"/>
    <property type="match status" value="1"/>
</dbReference>
<dbReference type="InterPro" id="IPR017946">
    <property type="entry name" value="PLC-like_Pdiesterase_TIM-brl"/>
</dbReference>
<dbReference type="HOGENOM" id="CLU_030006_1_2_1"/>
<sequence>MAEDDVFPAPTFAQARLDERKQRMPQCIGHRGYKAKYPENTMAAFKGAVAAGTHAIETDVHITKDDVVVLSHDGSLKRCFDRDEKIIDKTWDEIKDLRTTAEPHETMPRLKDLLEYLAQPGLEELWVLLDIKLDVDAETLMRLLASTMSSTPTAATGKPWDQRVVLGIWAAKYLPLCQAHLPTFPVMHIGFSTWYARHFFAIPKVGFNMLLPILIAPGGKSFLRDARQKQHRQVIAWTVNEEDRMTWCIRRQLDGVITDDVEKYVKVCQAYDDTKREGWLPISLGGLLDVYRWWVWITFVFRFWNKQFMPVASKGMVKRGQNP</sequence>
<dbReference type="GO" id="GO:0008081">
    <property type="term" value="F:phosphoric diester hydrolase activity"/>
    <property type="evidence" value="ECO:0007669"/>
    <property type="project" value="InterPro"/>
</dbReference>
<keyword evidence="3" id="KW-1185">Reference proteome</keyword>
<dbReference type="InterPro" id="IPR030395">
    <property type="entry name" value="GP_PDE_dom"/>
</dbReference>
<gene>
    <name evidence="2" type="ORF">BAUCODRAFT_31534</name>
</gene>
<dbReference type="EMBL" id="KB445552">
    <property type="protein sequence ID" value="EMC99201.1"/>
    <property type="molecule type" value="Genomic_DNA"/>
</dbReference>
<feature type="domain" description="GP-PDE" evidence="1">
    <location>
        <begin position="25"/>
        <end position="268"/>
    </location>
</feature>
<dbReference type="STRING" id="717646.M2MQU9"/>
<dbReference type="Proteomes" id="UP000011761">
    <property type="component" value="Unassembled WGS sequence"/>
</dbReference>
<evidence type="ECO:0000313" key="2">
    <source>
        <dbReference type="EMBL" id="EMC99201.1"/>
    </source>
</evidence>
<reference evidence="2 3" key="1">
    <citation type="journal article" date="2012" name="PLoS Pathog.">
        <title>Diverse lifestyles and strategies of plant pathogenesis encoded in the genomes of eighteen Dothideomycetes fungi.</title>
        <authorList>
            <person name="Ohm R.A."/>
            <person name="Feau N."/>
            <person name="Henrissat B."/>
            <person name="Schoch C.L."/>
            <person name="Horwitz B.A."/>
            <person name="Barry K.W."/>
            <person name="Condon B.J."/>
            <person name="Copeland A.C."/>
            <person name="Dhillon B."/>
            <person name="Glaser F."/>
            <person name="Hesse C.N."/>
            <person name="Kosti I."/>
            <person name="LaButti K."/>
            <person name="Lindquist E.A."/>
            <person name="Lucas S."/>
            <person name="Salamov A.A."/>
            <person name="Bradshaw R.E."/>
            <person name="Ciuffetti L."/>
            <person name="Hamelin R.C."/>
            <person name="Kema G.H.J."/>
            <person name="Lawrence C."/>
            <person name="Scott J.A."/>
            <person name="Spatafora J.W."/>
            <person name="Turgeon B.G."/>
            <person name="de Wit P.J.G.M."/>
            <person name="Zhong S."/>
            <person name="Goodwin S.B."/>
            <person name="Grigoriev I.V."/>
        </authorList>
    </citation>
    <scope>NUCLEOTIDE SEQUENCE [LARGE SCALE GENOMIC DNA]</scope>
    <source>
        <strain evidence="2 3">UAMH 10762</strain>
    </source>
</reference>
<protein>
    <recommendedName>
        <fullName evidence="1">GP-PDE domain-containing protein</fullName>
    </recommendedName>
</protein>
<proteinExistence type="predicted"/>
<accession>M2MQU9</accession>
<organism evidence="2 3">
    <name type="scientific">Baudoinia panamericana (strain UAMH 10762)</name>
    <name type="common">Angels' share fungus</name>
    <name type="synonym">Baudoinia compniacensis (strain UAMH 10762)</name>
    <dbReference type="NCBI Taxonomy" id="717646"/>
    <lineage>
        <taxon>Eukaryota</taxon>
        <taxon>Fungi</taxon>
        <taxon>Dikarya</taxon>
        <taxon>Ascomycota</taxon>
        <taxon>Pezizomycotina</taxon>
        <taxon>Dothideomycetes</taxon>
        <taxon>Dothideomycetidae</taxon>
        <taxon>Mycosphaerellales</taxon>
        <taxon>Teratosphaeriaceae</taxon>
        <taxon>Baudoinia</taxon>
    </lineage>
</organism>
<dbReference type="PANTHER" id="PTHR43805">
    <property type="entry name" value="GLYCEROPHOSPHORYL DIESTER PHOSPHODIESTERASE"/>
    <property type="match status" value="1"/>
</dbReference>
<evidence type="ECO:0000313" key="3">
    <source>
        <dbReference type="Proteomes" id="UP000011761"/>
    </source>
</evidence>
<dbReference type="GeneID" id="19111509"/>
<dbReference type="CDD" id="cd08570">
    <property type="entry name" value="GDPD_YPL206cp_fungi"/>
    <property type="match status" value="1"/>
</dbReference>
<dbReference type="PROSITE" id="PS51704">
    <property type="entry name" value="GP_PDE"/>
    <property type="match status" value="1"/>
</dbReference>
<dbReference type="Pfam" id="PF03009">
    <property type="entry name" value="GDPD"/>
    <property type="match status" value="1"/>
</dbReference>
<dbReference type="OMA" id="RALPECW"/>
<dbReference type="KEGG" id="bcom:BAUCODRAFT_31534"/>
<dbReference type="SUPFAM" id="SSF51695">
    <property type="entry name" value="PLC-like phosphodiesterases"/>
    <property type="match status" value="1"/>
</dbReference>